<name>A0A975X437_9BURK</name>
<proteinExistence type="predicted"/>
<sequence length="103" mass="10861">MIVVIRSFARVVSLGTGSGSPAGRQANAGAGCGATRPLPEPTGAPVWSGIIRGNPGCSCRLLPVSFPVIEGFHFRSAPAPHPHAYLRQVPVWQLFPTTRAWTS</sequence>
<evidence type="ECO:0000313" key="3">
    <source>
        <dbReference type="Proteomes" id="UP000256297"/>
    </source>
</evidence>
<evidence type="ECO:0000313" key="2">
    <source>
        <dbReference type="EMBL" id="SOY53844.1"/>
    </source>
</evidence>
<gene>
    <name evidence="2" type="ORF">CBM2589_B30259</name>
</gene>
<dbReference type="Proteomes" id="UP000256297">
    <property type="component" value="Chromosome CBM2589_b"/>
</dbReference>
<organism evidence="2 3">
    <name type="scientific">Cupriavidus taiwanensis</name>
    <dbReference type="NCBI Taxonomy" id="164546"/>
    <lineage>
        <taxon>Bacteria</taxon>
        <taxon>Pseudomonadati</taxon>
        <taxon>Pseudomonadota</taxon>
        <taxon>Betaproteobacteria</taxon>
        <taxon>Burkholderiales</taxon>
        <taxon>Burkholderiaceae</taxon>
        <taxon>Cupriavidus</taxon>
    </lineage>
</organism>
<dbReference type="AlphaFoldDB" id="A0A975X437"/>
<comment type="caution">
    <text evidence="2">The sequence shown here is derived from an EMBL/GenBank/DDBJ whole genome shotgun (WGS) entry which is preliminary data.</text>
</comment>
<accession>A0A975X437</accession>
<feature type="region of interest" description="Disordered" evidence="1">
    <location>
        <begin position="18"/>
        <end position="37"/>
    </location>
</feature>
<reference evidence="2 3" key="1">
    <citation type="submission" date="2018-01" db="EMBL/GenBank/DDBJ databases">
        <authorList>
            <person name="Clerissi C."/>
        </authorList>
    </citation>
    <scope>NUCLEOTIDE SEQUENCE [LARGE SCALE GENOMIC DNA]</scope>
    <source>
        <strain evidence="2">Cupriavidus taiwanensis STM 3521</strain>
    </source>
</reference>
<protein>
    <submittedName>
        <fullName evidence="2">Uncharacterized protein</fullName>
    </submittedName>
</protein>
<dbReference type="EMBL" id="OFSP01000023">
    <property type="protein sequence ID" value="SOY53844.1"/>
    <property type="molecule type" value="Genomic_DNA"/>
</dbReference>
<evidence type="ECO:0000256" key="1">
    <source>
        <dbReference type="SAM" id="MobiDB-lite"/>
    </source>
</evidence>